<gene>
    <name evidence="2" type="ORF">HPT29_004465</name>
</gene>
<accession>A0ABY5RT24</accession>
<sequence>MDDIPPSLPIWDPVRTGKDTRRSVPAERIDRVDLAEARNDRCPRQDKIIGNLRNGDSRSGCRSHLGDKVAEKIDEGLLPAEVKHRTPHVEQRGCEGYSTMAVKSADHAVGVGRGKHGIVTDGDNRSKPRRFEAQILICRFADRAPEHQEEAFSAAGQGETKRCGRPNVLAVASRVRR</sequence>
<proteinExistence type="predicted"/>
<organism evidence="2 3">
    <name type="scientific">Microvirga terrae</name>
    <dbReference type="NCBI Taxonomy" id="2740529"/>
    <lineage>
        <taxon>Bacteria</taxon>
        <taxon>Pseudomonadati</taxon>
        <taxon>Pseudomonadota</taxon>
        <taxon>Alphaproteobacteria</taxon>
        <taxon>Hyphomicrobiales</taxon>
        <taxon>Methylobacteriaceae</taxon>
        <taxon>Microvirga</taxon>
    </lineage>
</organism>
<evidence type="ECO:0000256" key="1">
    <source>
        <dbReference type="SAM" id="MobiDB-lite"/>
    </source>
</evidence>
<dbReference type="RefSeq" id="WP_259060475.1">
    <property type="nucleotide sequence ID" value="NZ_CP102845.1"/>
</dbReference>
<protein>
    <submittedName>
        <fullName evidence="2">Uncharacterized protein</fullName>
    </submittedName>
</protein>
<name>A0ABY5RT24_9HYPH</name>
<dbReference type="Proteomes" id="UP001017257">
    <property type="component" value="Chromosome"/>
</dbReference>
<dbReference type="EMBL" id="CP102845">
    <property type="protein sequence ID" value="UVF20411.1"/>
    <property type="molecule type" value="Genomic_DNA"/>
</dbReference>
<evidence type="ECO:0000313" key="2">
    <source>
        <dbReference type="EMBL" id="UVF20411.1"/>
    </source>
</evidence>
<reference evidence="2" key="1">
    <citation type="submission" date="2022-08" db="EMBL/GenBank/DDBJ databases">
        <title>Microvirga terrae sp. nov., isolated from soil.</title>
        <authorList>
            <person name="Kim K.H."/>
            <person name="Seo Y.L."/>
            <person name="Kim J.M."/>
            <person name="Lee J.K."/>
            <person name="Han D.M."/>
            <person name="Jeon C.O."/>
        </authorList>
    </citation>
    <scope>NUCLEOTIDE SEQUENCE</scope>
    <source>
        <strain evidence="2">R24</strain>
    </source>
</reference>
<evidence type="ECO:0000313" key="3">
    <source>
        <dbReference type="Proteomes" id="UP001017257"/>
    </source>
</evidence>
<keyword evidence="3" id="KW-1185">Reference proteome</keyword>
<feature type="region of interest" description="Disordered" evidence="1">
    <location>
        <begin position="1"/>
        <end position="23"/>
    </location>
</feature>